<keyword evidence="1" id="KW-0472">Membrane</keyword>
<accession>A0ABN0W697</accession>
<evidence type="ECO:0000313" key="3">
    <source>
        <dbReference type="Proteomes" id="UP001500782"/>
    </source>
</evidence>
<dbReference type="EMBL" id="BAAADJ010000017">
    <property type="protein sequence ID" value="GAA0326579.1"/>
    <property type="molecule type" value="Genomic_DNA"/>
</dbReference>
<keyword evidence="1" id="KW-1133">Transmembrane helix</keyword>
<sequence length="157" mass="17057">MELFLNFPLVAAISAIIFAQFIKIPISFVATKKWDWSLFNSTGGMPSSHSAGVTALTTGVAIVEGVSSTLFAVSTVFAIIVMYDSSGVRRQTGEQAIAINLLMKDFQKLVSDAKNWPKSPEEKRQELEEVLGHKPIEVFFGAITGIILALILGSFFS</sequence>
<dbReference type="Proteomes" id="UP001500782">
    <property type="component" value="Unassembled WGS sequence"/>
</dbReference>
<name>A0ABN0W697_9BACI</name>
<dbReference type="PANTHER" id="PTHR31446">
    <property type="entry name" value="ACID PHOSPHATASE/VANADIUM-DEPENDENT HALOPEROXIDASE-RELATED PROTEIN"/>
    <property type="match status" value="1"/>
</dbReference>
<proteinExistence type="predicted"/>
<feature type="transmembrane region" description="Helical" evidence="1">
    <location>
        <begin position="7"/>
        <end position="30"/>
    </location>
</feature>
<organism evidence="2 3">
    <name type="scientific">Bacillus carboniphilus</name>
    <dbReference type="NCBI Taxonomy" id="86663"/>
    <lineage>
        <taxon>Bacteria</taxon>
        <taxon>Bacillati</taxon>
        <taxon>Bacillota</taxon>
        <taxon>Bacilli</taxon>
        <taxon>Bacillales</taxon>
        <taxon>Bacillaceae</taxon>
        <taxon>Bacillus</taxon>
    </lineage>
</organism>
<feature type="transmembrane region" description="Helical" evidence="1">
    <location>
        <begin position="138"/>
        <end position="156"/>
    </location>
</feature>
<evidence type="ECO:0000313" key="2">
    <source>
        <dbReference type="EMBL" id="GAA0326579.1"/>
    </source>
</evidence>
<reference evidence="2 3" key="1">
    <citation type="journal article" date="2019" name="Int. J. Syst. Evol. Microbiol.">
        <title>The Global Catalogue of Microorganisms (GCM) 10K type strain sequencing project: providing services to taxonomists for standard genome sequencing and annotation.</title>
        <authorList>
            <consortium name="The Broad Institute Genomics Platform"/>
            <consortium name="The Broad Institute Genome Sequencing Center for Infectious Disease"/>
            <person name="Wu L."/>
            <person name="Ma J."/>
        </authorList>
    </citation>
    <scope>NUCLEOTIDE SEQUENCE [LARGE SCALE GENOMIC DNA]</scope>
    <source>
        <strain evidence="2 3">JCM 9731</strain>
    </source>
</reference>
<protein>
    <submittedName>
        <fullName evidence="2">Divergent PAP2 family protein</fullName>
    </submittedName>
</protein>
<dbReference type="RefSeq" id="WP_343798051.1">
    <property type="nucleotide sequence ID" value="NZ_BAAADJ010000017.1"/>
</dbReference>
<evidence type="ECO:0000256" key="1">
    <source>
        <dbReference type="SAM" id="Phobius"/>
    </source>
</evidence>
<dbReference type="InterPro" id="IPR003832">
    <property type="entry name" value="DUF212"/>
</dbReference>
<dbReference type="PANTHER" id="PTHR31446:SF29">
    <property type="entry name" value="ACID PHOSPHATASE_VANADIUM-DEPENDENT HALOPEROXIDASE-RELATED PROTEIN"/>
    <property type="match status" value="1"/>
</dbReference>
<comment type="caution">
    <text evidence="2">The sequence shown here is derived from an EMBL/GenBank/DDBJ whole genome shotgun (WGS) entry which is preliminary data.</text>
</comment>
<dbReference type="Pfam" id="PF02681">
    <property type="entry name" value="DUF212"/>
    <property type="match status" value="1"/>
</dbReference>
<feature type="transmembrane region" description="Helical" evidence="1">
    <location>
        <begin position="50"/>
        <end position="83"/>
    </location>
</feature>
<keyword evidence="3" id="KW-1185">Reference proteome</keyword>
<gene>
    <name evidence="2" type="ORF">GCM10008967_16390</name>
</gene>
<keyword evidence="1" id="KW-0812">Transmembrane</keyword>